<dbReference type="GO" id="GO:0016491">
    <property type="term" value="F:oxidoreductase activity"/>
    <property type="evidence" value="ECO:0007669"/>
    <property type="project" value="InterPro"/>
</dbReference>
<dbReference type="InterPro" id="IPR036188">
    <property type="entry name" value="FAD/NAD-bd_sf"/>
</dbReference>
<dbReference type="EMBL" id="AATP01000002">
    <property type="protein sequence ID" value="EAU42182.1"/>
    <property type="molecule type" value="Genomic_DNA"/>
</dbReference>
<evidence type="ECO:0000313" key="8">
    <source>
        <dbReference type="EMBL" id="EAU42182.1"/>
    </source>
</evidence>
<evidence type="ECO:0000259" key="7">
    <source>
        <dbReference type="Pfam" id="PF07992"/>
    </source>
</evidence>
<protein>
    <submittedName>
        <fullName evidence="8">Regulatory protein</fullName>
    </submittedName>
</protein>
<dbReference type="PRINTS" id="PR00368">
    <property type="entry name" value="FADPNR"/>
</dbReference>
<keyword evidence="4" id="KW-0547">Nucleotide-binding</keyword>
<keyword evidence="2" id="KW-0285">Flavoprotein</keyword>
<comment type="caution">
    <text evidence="8">The sequence shown here is derived from an EMBL/GenBank/DDBJ whole genome shotgun (WGS) entry which is preliminary data.</text>
</comment>
<dbReference type="InterPro" id="IPR016156">
    <property type="entry name" value="FAD/NAD-linked_Rdtase_dimer_sf"/>
</dbReference>
<name>Q0G2J9_9HYPH</name>
<dbReference type="PANTHER" id="PTHR43014">
    <property type="entry name" value="MERCURIC REDUCTASE"/>
    <property type="match status" value="1"/>
</dbReference>
<evidence type="ECO:0000313" key="9">
    <source>
        <dbReference type="Proteomes" id="UP000004310"/>
    </source>
</evidence>
<organism evidence="8 9">
    <name type="scientific">Fulvimarina pelagi HTCC2506</name>
    <dbReference type="NCBI Taxonomy" id="314231"/>
    <lineage>
        <taxon>Bacteria</taxon>
        <taxon>Pseudomonadati</taxon>
        <taxon>Pseudomonadota</taxon>
        <taxon>Alphaproteobacteria</taxon>
        <taxon>Hyphomicrobiales</taxon>
        <taxon>Aurantimonadaceae</taxon>
        <taxon>Fulvimarina</taxon>
    </lineage>
</organism>
<dbReference type="HOGENOM" id="CLU_016755_2_0_5"/>
<dbReference type="STRING" id="217511.GCA_001463845_03147"/>
<feature type="binding site" evidence="4">
    <location>
        <position position="51"/>
    </location>
    <ligand>
        <name>FAD</name>
        <dbReference type="ChEBI" id="CHEBI:57692"/>
    </ligand>
</feature>
<dbReference type="PIRSF" id="PIRSF000350">
    <property type="entry name" value="Mercury_reductase_MerA"/>
    <property type="match status" value="1"/>
</dbReference>
<dbReference type="Proteomes" id="UP000004310">
    <property type="component" value="Unassembled WGS sequence"/>
</dbReference>
<feature type="domain" description="Pyridine nucleotide-disulphide oxidoreductase dimerisation" evidence="6">
    <location>
        <begin position="339"/>
        <end position="442"/>
    </location>
</feature>
<feature type="binding site" evidence="4">
    <location>
        <position position="262"/>
    </location>
    <ligand>
        <name>NAD(+)</name>
        <dbReference type="ChEBI" id="CHEBI:57540"/>
    </ligand>
</feature>
<evidence type="ECO:0000259" key="6">
    <source>
        <dbReference type="Pfam" id="PF02852"/>
    </source>
</evidence>
<keyword evidence="9" id="KW-1185">Reference proteome</keyword>
<evidence type="ECO:0000256" key="4">
    <source>
        <dbReference type="PIRSR" id="PIRSR000350-3"/>
    </source>
</evidence>
<dbReference type="PANTHER" id="PTHR43014:SF5">
    <property type="entry name" value="GLUTATHIONE REDUCTASE (NADPH)"/>
    <property type="match status" value="1"/>
</dbReference>
<feature type="domain" description="FAD/NAD(P)-binding" evidence="7">
    <location>
        <begin position="5"/>
        <end position="318"/>
    </location>
</feature>
<dbReference type="GO" id="GO:0000166">
    <property type="term" value="F:nucleotide binding"/>
    <property type="evidence" value="ECO:0007669"/>
    <property type="project" value="UniProtKB-KW"/>
</dbReference>
<dbReference type="InterPro" id="IPR023753">
    <property type="entry name" value="FAD/NAD-binding_dom"/>
</dbReference>
<dbReference type="InterPro" id="IPR004099">
    <property type="entry name" value="Pyr_nucl-diS_OxRdtase_dimer"/>
</dbReference>
<feature type="binding site" evidence="4">
    <location>
        <position position="303"/>
    </location>
    <ligand>
        <name>FAD</name>
        <dbReference type="ChEBI" id="CHEBI:57692"/>
    </ligand>
</feature>
<feature type="binding site" evidence="4">
    <location>
        <begin position="172"/>
        <end position="179"/>
    </location>
    <ligand>
        <name>NAD(+)</name>
        <dbReference type="ChEBI" id="CHEBI:57540"/>
    </ligand>
</feature>
<comment type="cofactor">
    <cofactor evidence="4">
        <name>FAD</name>
        <dbReference type="ChEBI" id="CHEBI:57692"/>
    </cofactor>
    <text evidence="4">Binds 1 FAD per subunit.</text>
</comment>
<keyword evidence="3 4" id="KW-0274">FAD</keyword>
<dbReference type="InterPro" id="IPR001100">
    <property type="entry name" value="Pyr_nuc-diS_OxRdtase"/>
</dbReference>
<evidence type="ECO:0000256" key="1">
    <source>
        <dbReference type="ARBA" id="ARBA00007532"/>
    </source>
</evidence>
<evidence type="ECO:0000256" key="2">
    <source>
        <dbReference type="ARBA" id="ARBA00022630"/>
    </source>
</evidence>
<comment type="similarity">
    <text evidence="1">Belongs to the class-I pyridine nucleotide-disulfide oxidoreductase family.</text>
</comment>
<evidence type="ECO:0000256" key="5">
    <source>
        <dbReference type="PIRSR" id="PIRSR000350-4"/>
    </source>
</evidence>
<dbReference type="PRINTS" id="PR00411">
    <property type="entry name" value="PNDRDTASEI"/>
</dbReference>
<reference evidence="8 9" key="1">
    <citation type="journal article" date="2010" name="J. Bacteriol.">
        <title>Genome sequence of Fulvimarina pelagi HTCC2506T, a Mn(II)-oxidizing alphaproteobacterium possessing an aerobic anoxygenic photosynthetic gene cluster and Xanthorhodopsin.</title>
        <authorList>
            <person name="Kang I."/>
            <person name="Oh H.M."/>
            <person name="Lim S.I."/>
            <person name="Ferriera S."/>
            <person name="Giovannoni S.J."/>
            <person name="Cho J.C."/>
        </authorList>
    </citation>
    <scope>NUCLEOTIDE SEQUENCE [LARGE SCALE GENOMIC DNA]</scope>
    <source>
        <strain evidence="8 9">HTCC2506</strain>
    </source>
</reference>
<dbReference type="AlphaFoldDB" id="Q0G2J9"/>
<keyword evidence="4" id="KW-0520">NAD</keyword>
<dbReference type="Pfam" id="PF07992">
    <property type="entry name" value="Pyr_redox_2"/>
    <property type="match status" value="1"/>
</dbReference>
<feature type="disulfide bond" description="Redox-active" evidence="5">
    <location>
        <begin position="42"/>
        <end position="47"/>
    </location>
</feature>
<sequence length="448" mass="47436">MTQTFDLIIVGTGTAARVAAMRAHAASWSVAVIDSKPFGGTCALRGCDPKKMLVGGVSAIDHAKRMQDKGVVGTLNIDWPELVAFKRSFTDPVPDKHEASYADKGIAAFHGQARFTGPNSVQVDGTELEGAHILIATGAKPVTLGIPGEKYLIDNEGFLALEDLPKRIVMVGGGYIASEFSQIAALAGSQVTVLQRGERMLTHFEPELVGWLIESFKAVGIDVRTSTEVTAVEKAGTEYRVTASSNGQSETIEADLVVHAAGRIPNLSDLDLDIAGVAVSDGRLQLNEYLQSTSNPAVYAAGDAAQAGPPLTPVSSHDAKVVVGNLLDGNTHKPDYRGVPSVAFSLPPITAVGLSEADARMQGLKFNIKSQKASNWFTSRQAAEPVYGFKVMVEEGSDRVLGAHLVGPHADEVINLFALAIRHNLTATALKQTMFAYPTGASDIGYML</sequence>
<dbReference type="Gene3D" id="3.30.390.30">
    <property type="match status" value="1"/>
</dbReference>
<dbReference type="RefSeq" id="WP_007068550.1">
    <property type="nucleotide sequence ID" value="NZ_DS022272.1"/>
</dbReference>
<gene>
    <name evidence="8" type="ORF">FP2506_17154</name>
</gene>
<dbReference type="SUPFAM" id="SSF51905">
    <property type="entry name" value="FAD/NAD(P)-binding domain"/>
    <property type="match status" value="1"/>
</dbReference>
<proteinExistence type="inferred from homology"/>
<dbReference type="Pfam" id="PF02852">
    <property type="entry name" value="Pyr_redox_dim"/>
    <property type="match status" value="1"/>
</dbReference>
<dbReference type="Gene3D" id="3.50.50.60">
    <property type="entry name" value="FAD/NAD(P)-binding domain"/>
    <property type="match status" value="2"/>
</dbReference>
<dbReference type="eggNOG" id="COG1249">
    <property type="taxonomic scope" value="Bacteria"/>
</dbReference>
<evidence type="ECO:0000256" key="3">
    <source>
        <dbReference type="ARBA" id="ARBA00022827"/>
    </source>
</evidence>
<accession>Q0G2J9</accession>
<dbReference type="SUPFAM" id="SSF55424">
    <property type="entry name" value="FAD/NAD-linked reductases, dimerisation (C-terminal) domain"/>
    <property type="match status" value="1"/>
</dbReference>